<evidence type="ECO:0000313" key="2">
    <source>
        <dbReference type="EMBL" id="KIY65691.1"/>
    </source>
</evidence>
<proteinExistence type="predicted"/>
<dbReference type="EMBL" id="KN880580">
    <property type="protein sequence ID" value="KIY65691.1"/>
    <property type="molecule type" value="Genomic_DNA"/>
</dbReference>
<feature type="region of interest" description="Disordered" evidence="1">
    <location>
        <begin position="190"/>
        <end position="223"/>
    </location>
</feature>
<name>A0A0D7B850_9AGAR</name>
<reference evidence="2 3" key="1">
    <citation type="journal article" date="2015" name="Fungal Genet. Biol.">
        <title>Evolution of novel wood decay mechanisms in Agaricales revealed by the genome sequences of Fistulina hepatica and Cylindrobasidium torrendii.</title>
        <authorList>
            <person name="Floudas D."/>
            <person name="Held B.W."/>
            <person name="Riley R."/>
            <person name="Nagy L.G."/>
            <person name="Koehler G."/>
            <person name="Ransdell A.S."/>
            <person name="Younus H."/>
            <person name="Chow J."/>
            <person name="Chiniquy J."/>
            <person name="Lipzen A."/>
            <person name="Tritt A."/>
            <person name="Sun H."/>
            <person name="Haridas S."/>
            <person name="LaButti K."/>
            <person name="Ohm R.A."/>
            <person name="Kues U."/>
            <person name="Blanchette R.A."/>
            <person name="Grigoriev I.V."/>
            <person name="Minto R.E."/>
            <person name="Hibbett D.S."/>
        </authorList>
    </citation>
    <scope>NUCLEOTIDE SEQUENCE [LARGE SCALE GENOMIC DNA]</scope>
    <source>
        <strain evidence="2 3">FP15055 ss-10</strain>
    </source>
</reference>
<keyword evidence="3" id="KW-1185">Reference proteome</keyword>
<gene>
    <name evidence="2" type="ORF">CYLTODRAFT_424106</name>
</gene>
<evidence type="ECO:0000313" key="3">
    <source>
        <dbReference type="Proteomes" id="UP000054007"/>
    </source>
</evidence>
<dbReference type="OrthoDB" id="2534759at2759"/>
<dbReference type="PANTHER" id="PTHR38702">
    <property type="entry name" value="CALPONIN-HOMOLOGY (CH) DOMAIN-CONTAINING PROTEIN"/>
    <property type="match status" value="1"/>
</dbReference>
<dbReference type="AlphaFoldDB" id="A0A0D7B850"/>
<dbReference type="Proteomes" id="UP000054007">
    <property type="component" value="Unassembled WGS sequence"/>
</dbReference>
<evidence type="ECO:0000256" key="1">
    <source>
        <dbReference type="SAM" id="MobiDB-lite"/>
    </source>
</evidence>
<feature type="region of interest" description="Disordered" evidence="1">
    <location>
        <begin position="369"/>
        <end position="388"/>
    </location>
</feature>
<protein>
    <submittedName>
        <fullName evidence="2">Uncharacterized protein</fullName>
    </submittedName>
</protein>
<accession>A0A0D7B850</accession>
<dbReference type="PANTHER" id="PTHR38702:SF1">
    <property type="entry name" value="CALPONIN-HOMOLOGY (CH) DOMAIN-CONTAINING PROTEIN"/>
    <property type="match status" value="1"/>
</dbReference>
<sequence>MALGSIEHLQYYFTKTGIAAKQSSQNKKLKGLVPALGPSTHIRNASSVATIAFDLPPTPTIPQVPHFEFPPHVKTQDPDSLLPDLVSDLTTVLAIWHIDADPSTSTIDVLHLLKVTTNAVRSVRNYVMALPDDSAGTLRAQFRSKALSPASVRAKASTTAEADPLTLIRRSALEVLTVLRELEEKSRLPLSHDAYDANSEGHSSGGLVDSPEGSNADLPPTDDRRYLHAVDTEAAVSFSLVKIPGRDASVPVWEDEEHFEEHESDEEPRERWDERLVVGNGWLYRKDITLSELAHERQVVESYIDLVDDVLFEGKRDNGQRGWKYQLRKLEKTKKRRVSAGDVERRGLGLKLSPADRRVSTGIMRERITEDEEEEETPLSITTEGSIDDDDLPPWAKRDVFVEDEIGRAHCLLSTLLKPPLLDALSPATSRTEFLDSLSSGQLLCAAYNSGVRQSRRPWGYVNKEGVHDIISLEREAAAKGEARKTGWTFRRADNLRLWVGALRLRYMLPISVPAVPQSQGRQTSPGPAQVKFPGQYDGEIPIHFDAKVVARKEEGWEDMLQVVLLRWVSKVVDEQRSGL</sequence>
<organism evidence="2 3">
    <name type="scientific">Cylindrobasidium torrendii FP15055 ss-10</name>
    <dbReference type="NCBI Taxonomy" id="1314674"/>
    <lineage>
        <taxon>Eukaryota</taxon>
        <taxon>Fungi</taxon>
        <taxon>Dikarya</taxon>
        <taxon>Basidiomycota</taxon>
        <taxon>Agaricomycotina</taxon>
        <taxon>Agaricomycetes</taxon>
        <taxon>Agaricomycetidae</taxon>
        <taxon>Agaricales</taxon>
        <taxon>Marasmiineae</taxon>
        <taxon>Physalacriaceae</taxon>
        <taxon>Cylindrobasidium</taxon>
    </lineage>
</organism>